<reference evidence="2" key="1">
    <citation type="journal article" date="2015" name="Nat. Genet.">
        <title>The genome and transcriptome of the zoonotic hookworm Ancylostoma ceylanicum identify infection-specific gene families.</title>
        <authorList>
            <person name="Schwarz E.M."/>
            <person name="Hu Y."/>
            <person name="Antoshechkin I."/>
            <person name="Miller M.M."/>
            <person name="Sternberg P.W."/>
            <person name="Aroian R.V."/>
        </authorList>
    </citation>
    <scope>NUCLEOTIDE SEQUENCE</scope>
    <source>
        <strain evidence="2">HY135</strain>
    </source>
</reference>
<dbReference type="Proteomes" id="UP000024635">
    <property type="component" value="Unassembled WGS sequence"/>
</dbReference>
<organism evidence="1 2">
    <name type="scientific">Ancylostoma ceylanicum</name>
    <dbReference type="NCBI Taxonomy" id="53326"/>
    <lineage>
        <taxon>Eukaryota</taxon>
        <taxon>Metazoa</taxon>
        <taxon>Ecdysozoa</taxon>
        <taxon>Nematoda</taxon>
        <taxon>Chromadorea</taxon>
        <taxon>Rhabditida</taxon>
        <taxon>Rhabditina</taxon>
        <taxon>Rhabditomorpha</taxon>
        <taxon>Strongyloidea</taxon>
        <taxon>Ancylostomatidae</taxon>
        <taxon>Ancylostomatinae</taxon>
        <taxon>Ancylostoma</taxon>
    </lineage>
</organism>
<evidence type="ECO:0000313" key="1">
    <source>
        <dbReference type="EMBL" id="EYC43293.1"/>
    </source>
</evidence>
<dbReference type="AlphaFoldDB" id="A0A016WW79"/>
<name>A0A016WW79_9BILA</name>
<gene>
    <name evidence="1" type="primary">Acey_s0498.g2540</name>
    <name evidence="1" type="ORF">Y032_0498g2540</name>
</gene>
<evidence type="ECO:0000313" key="2">
    <source>
        <dbReference type="Proteomes" id="UP000024635"/>
    </source>
</evidence>
<comment type="caution">
    <text evidence="1">The sequence shown here is derived from an EMBL/GenBank/DDBJ whole genome shotgun (WGS) entry which is preliminary data.</text>
</comment>
<sequence>MFPHFWTAAHHYHTVGPEYRHSPIFSTPAHPYHTVGPESRRPPYFARLRTLILRALTPLDPFSGVFPLSCCKFFQLPT</sequence>
<protein>
    <submittedName>
        <fullName evidence="1">Uncharacterized protein</fullName>
    </submittedName>
</protein>
<accession>A0A016WW79</accession>
<dbReference type="EMBL" id="JARK01000098">
    <property type="protein sequence ID" value="EYC43293.1"/>
    <property type="molecule type" value="Genomic_DNA"/>
</dbReference>
<proteinExistence type="predicted"/>
<keyword evidence="2" id="KW-1185">Reference proteome</keyword>